<organism evidence="1 2">
    <name type="scientific">Chionoecetes opilio</name>
    <name type="common">Atlantic snow crab</name>
    <name type="synonym">Cancer opilio</name>
    <dbReference type="NCBI Taxonomy" id="41210"/>
    <lineage>
        <taxon>Eukaryota</taxon>
        <taxon>Metazoa</taxon>
        <taxon>Ecdysozoa</taxon>
        <taxon>Arthropoda</taxon>
        <taxon>Crustacea</taxon>
        <taxon>Multicrustacea</taxon>
        <taxon>Malacostraca</taxon>
        <taxon>Eumalacostraca</taxon>
        <taxon>Eucarida</taxon>
        <taxon>Decapoda</taxon>
        <taxon>Pleocyemata</taxon>
        <taxon>Brachyura</taxon>
        <taxon>Eubrachyura</taxon>
        <taxon>Majoidea</taxon>
        <taxon>Majidae</taxon>
        <taxon>Chionoecetes</taxon>
    </lineage>
</organism>
<name>A0A8J4XSE4_CHIOP</name>
<accession>A0A8J4XSE4</accession>
<dbReference type="EMBL" id="JACEEZ010021087">
    <property type="protein sequence ID" value="KAG0713782.1"/>
    <property type="molecule type" value="Genomic_DNA"/>
</dbReference>
<dbReference type="Proteomes" id="UP000770661">
    <property type="component" value="Unassembled WGS sequence"/>
</dbReference>
<proteinExistence type="predicted"/>
<dbReference type="AlphaFoldDB" id="A0A8J4XSE4"/>
<sequence>MEGTTQGDPVAMAMYALDLSVLQDVISYEKTHVKQVAYADDLSGAGKITDLKEWWNLVNENGPIIGYTPNATKSVLIAKPEHYDNGVELFNGSGVIVTKDGQRHLGAVIGTEEFKEKYVGEKVSEWVKEVDVLSDMAKTEPHAAYSAFTHGLQHRWSFVKLTIPGISPLLRPLENSIRNTFLPALLRSHTMGDDERALLTLPPRLGGMGITSPERMADEENQNSINLTRSLTEKIIAQDAIGETDQNAILELKKTISRNRQSAQVESLERLKGVLPDDTVKKIHTAQETGASNWLTCLPIRAKGFSLNKKKFVDAVALRYGWPVEGIPNTCACGSPNNVNHTMTCKRGRFVCIRHGEVRDVTASMLREVCRDVSTEPTLLPLDGEHMRYWTANTANEARVDVSARGFWTRGRRAFMDIRIFDPMAACHREISLEAVHQRNEQEKIRAYGERIQHVDQGSFTPLVFTTSGGMGPKAKCFYSRLADVMAEKKHQPRSHVVVWMRCRLSFSLLRSALLCLRGTRYSAPTNIDIAGLDYQATVVESGILV</sequence>
<keyword evidence="2" id="KW-1185">Reference proteome</keyword>
<evidence type="ECO:0008006" key="3">
    <source>
        <dbReference type="Google" id="ProtNLM"/>
    </source>
</evidence>
<evidence type="ECO:0000313" key="1">
    <source>
        <dbReference type="EMBL" id="KAG0713782.1"/>
    </source>
</evidence>
<evidence type="ECO:0000313" key="2">
    <source>
        <dbReference type="Proteomes" id="UP000770661"/>
    </source>
</evidence>
<comment type="caution">
    <text evidence="1">The sequence shown here is derived from an EMBL/GenBank/DDBJ whole genome shotgun (WGS) entry which is preliminary data.</text>
</comment>
<protein>
    <recommendedName>
        <fullName evidence="3">Reverse transcriptase domain-containing protein</fullName>
    </recommendedName>
</protein>
<reference evidence="1" key="1">
    <citation type="submission" date="2020-07" db="EMBL/GenBank/DDBJ databases">
        <title>The High-quality genome of the commercially important snow crab, Chionoecetes opilio.</title>
        <authorList>
            <person name="Jeong J.-H."/>
            <person name="Ryu S."/>
        </authorList>
    </citation>
    <scope>NUCLEOTIDE SEQUENCE</scope>
    <source>
        <strain evidence="1">MADBK_172401_WGS</strain>
        <tissue evidence="1">Digestive gland</tissue>
    </source>
</reference>
<dbReference type="OrthoDB" id="5952771at2759"/>
<gene>
    <name evidence="1" type="ORF">GWK47_015442</name>
</gene>